<evidence type="ECO:0000313" key="1">
    <source>
        <dbReference type="EMBL" id="MYN24845.1"/>
    </source>
</evidence>
<evidence type="ECO:0000313" key="2">
    <source>
        <dbReference type="Proteomes" id="UP000642144"/>
    </source>
</evidence>
<reference evidence="1 2" key="1">
    <citation type="submission" date="2019-12" db="EMBL/GenBank/DDBJ databases">
        <title>Novel species isolated from a subtropical stream in China.</title>
        <authorList>
            <person name="Lu H."/>
        </authorList>
    </citation>
    <scope>NUCLEOTIDE SEQUENCE [LARGE SCALE GENOMIC DNA]</scope>
    <source>
        <strain evidence="1 2">CY42W</strain>
    </source>
</reference>
<comment type="caution">
    <text evidence="1">The sequence shown here is derived from an EMBL/GenBank/DDBJ whole genome shotgun (WGS) entry which is preliminary data.</text>
</comment>
<sequence length="140" mass="15760">MKADGMAVWQFDLYLAAGIEKLPDILDDGWQPPILAEDSVQHARRLLEHYLGRHWRLAERWQVFGPENGNRIDLISETPSTTSVVARFDLRDSSIQFQGLVCTLAKTLTCELFSPDLNAIIQPDRNALRMALADICAASH</sequence>
<dbReference type="EMBL" id="WWCT01000001">
    <property type="protein sequence ID" value="MYN24845.1"/>
    <property type="molecule type" value="Genomic_DNA"/>
</dbReference>
<protein>
    <submittedName>
        <fullName evidence="1">Uncharacterized protein</fullName>
    </submittedName>
</protein>
<dbReference type="RefSeq" id="WP_161053005.1">
    <property type="nucleotide sequence ID" value="NZ_WWCT01000001.1"/>
</dbReference>
<keyword evidence="2" id="KW-1185">Reference proteome</keyword>
<organism evidence="1 2">
    <name type="scientific">Duganella levis</name>
    <dbReference type="NCBI Taxonomy" id="2692169"/>
    <lineage>
        <taxon>Bacteria</taxon>
        <taxon>Pseudomonadati</taxon>
        <taxon>Pseudomonadota</taxon>
        <taxon>Betaproteobacteria</taxon>
        <taxon>Burkholderiales</taxon>
        <taxon>Oxalobacteraceae</taxon>
        <taxon>Telluria group</taxon>
        <taxon>Duganella</taxon>
    </lineage>
</organism>
<gene>
    <name evidence="1" type="ORF">GTP69_00300</name>
</gene>
<accession>A0ABW9VT84</accession>
<proteinExistence type="predicted"/>
<dbReference type="Proteomes" id="UP000642144">
    <property type="component" value="Unassembled WGS sequence"/>
</dbReference>
<name>A0ABW9VT84_9BURK</name>